<dbReference type="PROSITE" id="PS50110">
    <property type="entry name" value="RESPONSE_REGULATORY"/>
    <property type="match status" value="1"/>
</dbReference>
<accession>A0A9X2FAW0</accession>
<dbReference type="NCBIfam" id="TIGR00229">
    <property type="entry name" value="sensory_box"/>
    <property type="match status" value="1"/>
</dbReference>
<dbReference type="PANTHER" id="PTHR43047">
    <property type="entry name" value="TWO-COMPONENT HISTIDINE PROTEIN KINASE"/>
    <property type="match status" value="1"/>
</dbReference>
<dbReference type="PROSITE" id="PS50113">
    <property type="entry name" value="PAC"/>
    <property type="match status" value="1"/>
</dbReference>
<evidence type="ECO:0000313" key="17">
    <source>
        <dbReference type="EMBL" id="MCO6042949.1"/>
    </source>
</evidence>
<evidence type="ECO:0000256" key="4">
    <source>
        <dbReference type="ARBA" id="ARBA00022553"/>
    </source>
</evidence>
<dbReference type="GO" id="GO:0000155">
    <property type="term" value="F:phosphorelay sensor kinase activity"/>
    <property type="evidence" value="ECO:0007669"/>
    <property type="project" value="InterPro"/>
</dbReference>
<evidence type="ECO:0000256" key="6">
    <source>
        <dbReference type="ARBA" id="ARBA00022741"/>
    </source>
</evidence>
<dbReference type="AlphaFoldDB" id="A0A9X2FAW0"/>
<dbReference type="PRINTS" id="PR00344">
    <property type="entry name" value="BCTRLSENSOR"/>
</dbReference>
<evidence type="ECO:0000256" key="8">
    <source>
        <dbReference type="ARBA" id="ARBA00022840"/>
    </source>
</evidence>
<dbReference type="InterPro" id="IPR035965">
    <property type="entry name" value="PAS-like_dom_sf"/>
</dbReference>
<keyword evidence="7" id="KW-0418">Kinase</keyword>
<dbReference type="InterPro" id="IPR013655">
    <property type="entry name" value="PAS_fold_3"/>
</dbReference>
<keyword evidence="9" id="KW-0902">Two-component regulatory system</keyword>
<gene>
    <name evidence="17" type="ORF">NG895_03420</name>
</gene>
<evidence type="ECO:0000256" key="2">
    <source>
        <dbReference type="ARBA" id="ARBA00004370"/>
    </source>
</evidence>
<dbReference type="InterPro" id="IPR011006">
    <property type="entry name" value="CheY-like_superfamily"/>
</dbReference>
<feature type="domain" description="PAS" evidence="15">
    <location>
        <begin position="49"/>
        <end position="119"/>
    </location>
</feature>
<dbReference type="FunFam" id="3.30.450.20:FF:000099">
    <property type="entry name" value="Sensory box sensor histidine kinase"/>
    <property type="match status" value="1"/>
</dbReference>
<protein>
    <recommendedName>
        <fullName evidence="3">histidine kinase</fullName>
        <ecNumber evidence="3">2.7.13.3</ecNumber>
    </recommendedName>
</protein>
<sequence length="562" mass="62226">MDSTDLQQRLAEAEATFEALRNQEVDAVVGAKQIMLLRLGEVERKLRESEQRFRVLVESTAQATWDADAHGNVVEESSSWLEYTGQAPGDSLGMGWLQAVHPDDRQLVEAQWQAAIGREASFECEFRLDRHDGTSSWTHLRAAPLRSTGGHVTKWVAMNVDITKKKEFEHSLQFAREQAEAATRSRGEFLANMSHEIRTPMTAILGYADILGEHLQEPDNIQCVDTIRRNGHFLLEVINDILDLSKIDAGRMSIESERVATAELVHDVLSLMQIRAQQKKLPLLVEYEGRVPATLDIDPVRLRQILLNLLSNAIKFTDTGYVQLTVRYIDTPPRVQFDVIDSGIGVAEQDIQTLFEPFTQAEASATRSVGGTGLGLTICRRLANALRGDIAVRSKPGEGSVFTLTVNADGHGELVTVSPLDRESSDPPTANDDIRLEGHILVVDDRRDILFLADRFLSEAGAEIATANDGADAIAEVAAQQRAGRPFDLVVMDMQMPNMDGYEATRHLRSSGFDRPIVALTANAMKGDRDRCLQAGCVDFVTKPLNKDVFIRTVARHLGRQG</sequence>
<keyword evidence="10" id="KW-0472">Membrane</keyword>
<dbReference type="InterPro" id="IPR001610">
    <property type="entry name" value="PAC"/>
</dbReference>
<name>A0A9X2FAW0_9BACT</name>
<keyword evidence="18" id="KW-1185">Reference proteome</keyword>
<evidence type="ECO:0000256" key="11">
    <source>
        <dbReference type="ARBA" id="ARBA00023306"/>
    </source>
</evidence>
<evidence type="ECO:0000259" key="14">
    <source>
        <dbReference type="PROSITE" id="PS50110"/>
    </source>
</evidence>
<comment type="caution">
    <text evidence="17">The sequence shown here is derived from an EMBL/GenBank/DDBJ whole genome shotgun (WGS) entry which is preliminary data.</text>
</comment>
<keyword evidence="4 12" id="KW-0597">Phosphoprotein</keyword>
<evidence type="ECO:0000256" key="9">
    <source>
        <dbReference type="ARBA" id="ARBA00023012"/>
    </source>
</evidence>
<dbReference type="SMART" id="SM00388">
    <property type="entry name" value="HisKA"/>
    <property type="match status" value="1"/>
</dbReference>
<keyword evidence="11" id="KW-0131">Cell cycle</keyword>
<dbReference type="RefSeq" id="WP_252851049.1">
    <property type="nucleotide sequence ID" value="NZ_JAMXLR010000015.1"/>
</dbReference>
<dbReference type="Pfam" id="PF08447">
    <property type="entry name" value="PAS_3"/>
    <property type="match status" value="1"/>
</dbReference>
<dbReference type="PROSITE" id="PS50112">
    <property type="entry name" value="PAS"/>
    <property type="match status" value="1"/>
</dbReference>
<dbReference type="SMART" id="SM00091">
    <property type="entry name" value="PAS"/>
    <property type="match status" value="1"/>
</dbReference>
<evidence type="ECO:0000259" key="13">
    <source>
        <dbReference type="PROSITE" id="PS50109"/>
    </source>
</evidence>
<dbReference type="InterPro" id="IPR000700">
    <property type="entry name" value="PAS-assoc_C"/>
</dbReference>
<dbReference type="SUPFAM" id="SSF52172">
    <property type="entry name" value="CheY-like"/>
    <property type="match status" value="1"/>
</dbReference>
<dbReference type="InterPro" id="IPR036890">
    <property type="entry name" value="HATPase_C_sf"/>
</dbReference>
<keyword evidence="5" id="KW-0808">Transferase</keyword>
<dbReference type="Pfam" id="PF00072">
    <property type="entry name" value="Response_reg"/>
    <property type="match status" value="1"/>
</dbReference>
<dbReference type="CDD" id="cd00082">
    <property type="entry name" value="HisKA"/>
    <property type="match status" value="1"/>
</dbReference>
<dbReference type="CDD" id="cd16922">
    <property type="entry name" value="HATPase_EvgS-ArcB-TorS-like"/>
    <property type="match status" value="1"/>
</dbReference>
<dbReference type="GO" id="GO:0005886">
    <property type="term" value="C:plasma membrane"/>
    <property type="evidence" value="ECO:0007669"/>
    <property type="project" value="TreeGrafter"/>
</dbReference>
<dbReference type="Gene3D" id="3.30.565.10">
    <property type="entry name" value="Histidine kinase-like ATPase, C-terminal domain"/>
    <property type="match status" value="1"/>
</dbReference>
<evidence type="ECO:0000259" key="16">
    <source>
        <dbReference type="PROSITE" id="PS50113"/>
    </source>
</evidence>
<dbReference type="SMART" id="SM00448">
    <property type="entry name" value="REC"/>
    <property type="match status" value="1"/>
</dbReference>
<dbReference type="InterPro" id="IPR036097">
    <property type="entry name" value="HisK_dim/P_sf"/>
</dbReference>
<dbReference type="GO" id="GO:0005524">
    <property type="term" value="F:ATP binding"/>
    <property type="evidence" value="ECO:0007669"/>
    <property type="project" value="UniProtKB-KW"/>
</dbReference>
<dbReference type="PANTHER" id="PTHR43047:SF72">
    <property type="entry name" value="OSMOSENSING HISTIDINE PROTEIN KINASE SLN1"/>
    <property type="match status" value="1"/>
</dbReference>
<evidence type="ECO:0000259" key="15">
    <source>
        <dbReference type="PROSITE" id="PS50112"/>
    </source>
</evidence>
<keyword evidence="6" id="KW-0547">Nucleotide-binding</keyword>
<dbReference type="FunFam" id="3.30.565.10:FF:000010">
    <property type="entry name" value="Sensor histidine kinase RcsC"/>
    <property type="match status" value="1"/>
</dbReference>
<dbReference type="CDD" id="cd00130">
    <property type="entry name" value="PAS"/>
    <property type="match status" value="1"/>
</dbReference>
<comment type="subcellular location">
    <subcellularLocation>
        <location evidence="2">Membrane</location>
    </subcellularLocation>
</comment>
<dbReference type="CDD" id="cd17546">
    <property type="entry name" value="REC_hyHK_CKI1_RcsC-like"/>
    <property type="match status" value="1"/>
</dbReference>
<proteinExistence type="predicted"/>
<dbReference type="InterPro" id="IPR005467">
    <property type="entry name" value="His_kinase_dom"/>
</dbReference>
<dbReference type="GO" id="GO:0009927">
    <property type="term" value="F:histidine phosphotransfer kinase activity"/>
    <property type="evidence" value="ECO:0007669"/>
    <property type="project" value="TreeGrafter"/>
</dbReference>
<dbReference type="EMBL" id="JAMXLR010000015">
    <property type="protein sequence ID" value="MCO6042949.1"/>
    <property type="molecule type" value="Genomic_DNA"/>
</dbReference>
<evidence type="ECO:0000256" key="7">
    <source>
        <dbReference type="ARBA" id="ARBA00022777"/>
    </source>
</evidence>
<dbReference type="Gene3D" id="3.40.50.2300">
    <property type="match status" value="1"/>
</dbReference>
<dbReference type="InterPro" id="IPR001789">
    <property type="entry name" value="Sig_transdc_resp-reg_receiver"/>
</dbReference>
<dbReference type="SUPFAM" id="SSF55785">
    <property type="entry name" value="PYP-like sensor domain (PAS domain)"/>
    <property type="match status" value="1"/>
</dbReference>
<dbReference type="InterPro" id="IPR004358">
    <property type="entry name" value="Sig_transdc_His_kin-like_C"/>
</dbReference>
<evidence type="ECO:0000256" key="1">
    <source>
        <dbReference type="ARBA" id="ARBA00000085"/>
    </source>
</evidence>
<dbReference type="SMART" id="SM00387">
    <property type="entry name" value="HATPase_c"/>
    <property type="match status" value="1"/>
</dbReference>
<evidence type="ECO:0000256" key="12">
    <source>
        <dbReference type="PROSITE-ProRule" id="PRU00169"/>
    </source>
</evidence>
<evidence type="ECO:0000313" key="18">
    <source>
        <dbReference type="Proteomes" id="UP001155241"/>
    </source>
</evidence>
<dbReference type="Gene3D" id="1.10.287.130">
    <property type="match status" value="1"/>
</dbReference>
<dbReference type="EC" id="2.7.13.3" evidence="3"/>
<dbReference type="Gene3D" id="3.30.450.20">
    <property type="entry name" value="PAS domain"/>
    <property type="match status" value="1"/>
</dbReference>
<feature type="domain" description="Response regulatory" evidence="14">
    <location>
        <begin position="439"/>
        <end position="558"/>
    </location>
</feature>
<evidence type="ECO:0000256" key="10">
    <source>
        <dbReference type="ARBA" id="ARBA00023136"/>
    </source>
</evidence>
<dbReference type="Pfam" id="PF00512">
    <property type="entry name" value="HisKA"/>
    <property type="match status" value="1"/>
</dbReference>
<feature type="modified residue" description="4-aspartylphosphate" evidence="12">
    <location>
        <position position="493"/>
    </location>
</feature>
<comment type="catalytic activity">
    <reaction evidence="1">
        <text>ATP + protein L-histidine = ADP + protein N-phospho-L-histidine.</text>
        <dbReference type="EC" id="2.7.13.3"/>
    </reaction>
</comment>
<dbReference type="Proteomes" id="UP001155241">
    <property type="component" value="Unassembled WGS sequence"/>
</dbReference>
<dbReference type="SUPFAM" id="SSF47384">
    <property type="entry name" value="Homodimeric domain of signal transducing histidine kinase"/>
    <property type="match status" value="1"/>
</dbReference>
<evidence type="ECO:0000256" key="3">
    <source>
        <dbReference type="ARBA" id="ARBA00012438"/>
    </source>
</evidence>
<keyword evidence="8 17" id="KW-0067">ATP-binding</keyword>
<dbReference type="InterPro" id="IPR003594">
    <property type="entry name" value="HATPase_dom"/>
</dbReference>
<feature type="domain" description="Histidine kinase" evidence="13">
    <location>
        <begin position="192"/>
        <end position="410"/>
    </location>
</feature>
<dbReference type="InterPro" id="IPR003661">
    <property type="entry name" value="HisK_dim/P_dom"/>
</dbReference>
<evidence type="ECO:0000256" key="5">
    <source>
        <dbReference type="ARBA" id="ARBA00022679"/>
    </source>
</evidence>
<dbReference type="SMART" id="SM00086">
    <property type="entry name" value="PAC"/>
    <property type="match status" value="1"/>
</dbReference>
<organism evidence="17 18">
    <name type="scientific">Aeoliella straminimaris</name>
    <dbReference type="NCBI Taxonomy" id="2954799"/>
    <lineage>
        <taxon>Bacteria</taxon>
        <taxon>Pseudomonadati</taxon>
        <taxon>Planctomycetota</taxon>
        <taxon>Planctomycetia</taxon>
        <taxon>Pirellulales</taxon>
        <taxon>Lacipirellulaceae</taxon>
        <taxon>Aeoliella</taxon>
    </lineage>
</organism>
<dbReference type="FunFam" id="1.10.287.130:FF:000038">
    <property type="entry name" value="Sensory transduction histidine kinase"/>
    <property type="match status" value="1"/>
</dbReference>
<dbReference type="PROSITE" id="PS50109">
    <property type="entry name" value="HIS_KIN"/>
    <property type="match status" value="1"/>
</dbReference>
<dbReference type="InterPro" id="IPR000014">
    <property type="entry name" value="PAS"/>
</dbReference>
<dbReference type="Pfam" id="PF02518">
    <property type="entry name" value="HATPase_c"/>
    <property type="match status" value="1"/>
</dbReference>
<reference evidence="17" key="1">
    <citation type="submission" date="2022-06" db="EMBL/GenBank/DDBJ databases">
        <title>Aeoliella straminimaris, a novel planctomycete from sediments.</title>
        <authorList>
            <person name="Vitorino I.R."/>
            <person name="Lage O.M."/>
        </authorList>
    </citation>
    <scope>NUCLEOTIDE SEQUENCE</scope>
    <source>
        <strain evidence="17">ICT_H6.2</strain>
    </source>
</reference>
<feature type="domain" description="PAC" evidence="16">
    <location>
        <begin position="122"/>
        <end position="174"/>
    </location>
</feature>
<dbReference type="SUPFAM" id="SSF55874">
    <property type="entry name" value="ATPase domain of HSP90 chaperone/DNA topoisomerase II/histidine kinase"/>
    <property type="match status" value="1"/>
</dbReference>